<comment type="caution">
    <text evidence="1">The sequence shown here is derived from an EMBL/GenBank/DDBJ whole genome shotgun (WGS) entry which is preliminary data.</text>
</comment>
<dbReference type="AlphaFoldDB" id="A0A7V5HYC2"/>
<gene>
    <name evidence="1" type="ORF">ENL39_01465</name>
</gene>
<dbReference type="Proteomes" id="UP000886070">
    <property type="component" value="Unassembled WGS sequence"/>
</dbReference>
<protein>
    <submittedName>
        <fullName evidence="1">Uncharacterized protein</fullName>
    </submittedName>
</protein>
<evidence type="ECO:0000313" key="1">
    <source>
        <dbReference type="EMBL" id="HHF98143.1"/>
    </source>
</evidence>
<dbReference type="EMBL" id="DRTT01000043">
    <property type="protein sequence ID" value="HHF98143.1"/>
    <property type="molecule type" value="Genomic_DNA"/>
</dbReference>
<proteinExistence type="predicted"/>
<reference evidence="1" key="1">
    <citation type="journal article" date="2020" name="mSystems">
        <title>Genome- and Community-Level Interaction Insights into Carbon Utilization and Element Cycling Functions of Hydrothermarchaeota in Hydrothermal Sediment.</title>
        <authorList>
            <person name="Zhou Z."/>
            <person name="Liu Y."/>
            <person name="Xu W."/>
            <person name="Pan J."/>
            <person name="Luo Z.H."/>
            <person name="Li M."/>
        </authorList>
    </citation>
    <scope>NUCLEOTIDE SEQUENCE [LARGE SCALE GENOMIC DNA]</scope>
    <source>
        <strain evidence="1">HyVt-92</strain>
    </source>
</reference>
<accession>A0A7V5HYC2</accession>
<organism evidence="1">
    <name type="scientific">Aerophobetes bacterium</name>
    <dbReference type="NCBI Taxonomy" id="2030807"/>
    <lineage>
        <taxon>Bacteria</taxon>
        <taxon>Candidatus Aerophobota</taxon>
    </lineage>
</organism>
<name>A0A7V5HYC2_UNCAE</name>
<sequence length="100" mass="11378">MKKVKVGGEEIELFEEEDLNSLFENLLQAAGRRGVAEKLINKAKKSLLKQTKKAEKAVAKGKAKSEPLRKMRDSIRRIEDIVKDPPSYSREVIEEILRSV</sequence>